<evidence type="ECO:0000313" key="2">
    <source>
        <dbReference type="EMBL" id="PIA66075.1"/>
    </source>
</evidence>
<keyword evidence="1" id="KW-0732">Signal</keyword>
<dbReference type="Proteomes" id="UP000229504">
    <property type="component" value="Unassembled WGS sequence"/>
</dbReference>
<proteinExistence type="predicted"/>
<feature type="signal peptide" evidence="1">
    <location>
        <begin position="1"/>
        <end position="19"/>
    </location>
</feature>
<name>A0A2G5FDM7_9PSED</name>
<accession>A0A2G5FDM7</accession>
<dbReference type="RefSeq" id="WP_099526587.1">
    <property type="nucleotide sequence ID" value="NZ_NIQU01000011.1"/>
</dbReference>
<protein>
    <submittedName>
        <fullName evidence="2">Uncharacterized protein</fullName>
    </submittedName>
</protein>
<organism evidence="2 3">
    <name type="scientific">Pseudomonas sediminis</name>
    <dbReference type="NCBI Taxonomy" id="1691904"/>
    <lineage>
        <taxon>Bacteria</taxon>
        <taxon>Pseudomonadati</taxon>
        <taxon>Pseudomonadota</taxon>
        <taxon>Gammaproteobacteria</taxon>
        <taxon>Pseudomonadales</taxon>
        <taxon>Pseudomonadaceae</taxon>
        <taxon>Pseudomonas</taxon>
    </lineage>
</organism>
<sequence length="257" mass="28733">MHKALHCCLLWLMVGTCYGAQPTLTFCHEDQNSYPWVMTDGTGLNLELLGLVQQALALQVVYVAVPWKRCLSGMQQGLYDGAFAASVKSERLQMGHYPINADGRADAARRLHTSRYTLYRRVGSAVSWDGQGFSQVNGRVGSLSGFSIRDLLLAHGLEVDESSRDPLALLQMLVHGRVEAVALQTMRGDFVLQANPQLALRVEKLPQLLEEKPYYLMLSNALLARDPELAERIWAEVQRQRESPAYLGRVATYMSRP</sequence>
<dbReference type="Gene3D" id="3.40.190.10">
    <property type="entry name" value="Periplasmic binding protein-like II"/>
    <property type="match status" value="2"/>
</dbReference>
<evidence type="ECO:0000256" key="1">
    <source>
        <dbReference type="SAM" id="SignalP"/>
    </source>
</evidence>
<gene>
    <name evidence="2" type="ORF">CDO35_21255</name>
</gene>
<evidence type="ECO:0000313" key="3">
    <source>
        <dbReference type="Proteomes" id="UP000229504"/>
    </source>
</evidence>
<dbReference type="EMBL" id="NIQU01000011">
    <property type="protein sequence ID" value="PIA66075.1"/>
    <property type="molecule type" value="Genomic_DNA"/>
</dbReference>
<comment type="caution">
    <text evidence="2">The sequence shown here is derived from an EMBL/GenBank/DDBJ whole genome shotgun (WGS) entry which is preliminary data.</text>
</comment>
<dbReference type="SUPFAM" id="SSF53850">
    <property type="entry name" value="Periplasmic binding protein-like II"/>
    <property type="match status" value="1"/>
</dbReference>
<dbReference type="AlphaFoldDB" id="A0A2G5FDM7"/>
<feature type="chain" id="PRO_5013794493" evidence="1">
    <location>
        <begin position="20"/>
        <end position="257"/>
    </location>
</feature>
<reference evidence="3" key="1">
    <citation type="submission" date="2017-06" db="EMBL/GenBank/DDBJ databases">
        <authorList>
            <person name="Rastogi G."/>
            <person name="Vaishampayan P."/>
            <person name="Seuylemezian A."/>
        </authorList>
    </citation>
    <scope>NUCLEOTIDE SEQUENCE [LARGE SCALE GENOMIC DNA]</scope>
    <source>
        <strain evidence="3">PI11</strain>
    </source>
</reference>